<dbReference type="WBParaSite" id="nRc.2.0.1.t24045-RA">
    <property type="protein sequence ID" value="nRc.2.0.1.t24045-RA"/>
    <property type="gene ID" value="nRc.2.0.1.g24045"/>
</dbReference>
<evidence type="ECO:0000313" key="2">
    <source>
        <dbReference type="WBParaSite" id="nRc.2.0.1.t24045-RA"/>
    </source>
</evidence>
<protein>
    <submittedName>
        <fullName evidence="2">Uncharacterized protein</fullName>
    </submittedName>
</protein>
<evidence type="ECO:0000313" key="1">
    <source>
        <dbReference type="Proteomes" id="UP000887565"/>
    </source>
</evidence>
<organism evidence="1 2">
    <name type="scientific">Romanomermis culicivorax</name>
    <name type="common">Nematode worm</name>
    <dbReference type="NCBI Taxonomy" id="13658"/>
    <lineage>
        <taxon>Eukaryota</taxon>
        <taxon>Metazoa</taxon>
        <taxon>Ecdysozoa</taxon>
        <taxon>Nematoda</taxon>
        <taxon>Enoplea</taxon>
        <taxon>Dorylaimia</taxon>
        <taxon>Mermithida</taxon>
        <taxon>Mermithoidea</taxon>
        <taxon>Mermithidae</taxon>
        <taxon>Romanomermis</taxon>
    </lineage>
</organism>
<name>A0A915JE16_ROMCU</name>
<reference evidence="2" key="1">
    <citation type="submission" date="2022-11" db="UniProtKB">
        <authorList>
            <consortium name="WormBaseParasite"/>
        </authorList>
    </citation>
    <scope>IDENTIFICATION</scope>
</reference>
<proteinExistence type="predicted"/>
<dbReference type="AlphaFoldDB" id="A0A915JE16"/>
<dbReference type="Proteomes" id="UP000887565">
    <property type="component" value="Unplaced"/>
</dbReference>
<keyword evidence="1" id="KW-1185">Reference proteome</keyword>
<accession>A0A915JE16</accession>
<sequence length="78" mass="8990">MDAVTLHKNLSVSAPQERALFTKSGPKKPFPVCQMVSRTSTNHQLHLHFGSNNPKYGYMNPLFKTDNWTKKRYRKIGN</sequence>